<name>A0A9D4ZII1_ADICA</name>
<keyword evidence="1" id="KW-1133">Transmembrane helix</keyword>
<protein>
    <submittedName>
        <fullName evidence="2">Uncharacterized protein</fullName>
    </submittedName>
</protein>
<keyword evidence="1" id="KW-0472">Membrane</keyword>
<dbReference type="AlphaFoldDB" id="A0A9D4ZII1"/>
<organism evidence="2 3">
    <name type="scientific">Adiantum capillus-veneris</name>
    <name type="common">Maidenhair fern</name>
    <dbReference type="NCBI Taxonomy" id="13818"/>
    <lineage>
        <taxon>Eukaryota</taxon>
        <taxon>Viridiplantae</taxon>
        <taxon>Streptophyta</taxon>
        <taxon>Embryophyta</taxon>
        <taxon>Tracheophyta</taxon>
        <taxon>Polypodiopsida</taxon>
        <taxon>Polypodiidae</taxon>
        <taxon>Polypodiales</taxon>
        <taxon>Pteridineae</taxon>
        <taxon>Pteridaceae</taxon>
        <taxon>Vittarioideae</taxon>
        <taxon>Adiantum</taxon>
    </lineage>
</organism>
<sequence>MIVKGKCLKRRCILLYMWMGLDSAFLPLFISECHQGVLFFACYQQSNEVPATMKDCSEALFSEMAFRRSAYNG</sequence>
<comment type="caution">
    <text evidence="2">The sequence shown here is derived from an EMBL/GenBank/DDBJ whole genome shotgun (WGS) entry which is preliminary data.</text>
</comment>
<accession>A0A9D4ZII1</accession>
<evidence type="ECO:0000313" key="3">
    <source>
        <dbReference type="Proteomes" id="UP000886520"/>
    </source>
</evidence>
<keyword evidence="3" id="KW-1185">Reference proteome</keyword>
<evidence type="ECO:0000313" key="2">
    <source>
        <dbReference type="EMBL" id="KAI5074201.1"/>
    </source>
</evidence>
<dbReference type="EMBL" id="JABFUD020000010">
    <property type="protein sequence ID" value="KAI5074201.1"/>
    <property type="molecule type" value="Genomic_DNA"/>
</dbReference>
<feature type="transmembrane region" description="Helical" evidence="1">
    <location>
        <begin position="12"/>
        <end position="30"/>
    </location>
</feature>
<dbReference type="Proteomes" id="UP000886520">
    <property type="component" value="Chromosome 10"/>
</dbReference>
<proteinExistence type="predicted"/>
<evidence type="ECO:0000256" key="1">
    <source>
        <dbReference type="SAM" id="Phobius"/>
    </source>
</evidence>
<gene>
    <name evidence="2" type="ORF">GOP47_0010162</name>
</gene>
<keyword evidence="1" id="KW-0812">Transmembrane</keyword>
<reference evidence="2" key="1">
    <citation type="submission" date="2021-01" db="EMBL/GenBank/DDBJ databases">
        <title>Adiantum capillus-veneris genome.</title>
        <authorList>
            <person name="Fang Y."/>
            <person name="Liao Q."/>
        </authorList>
    </citation>
    <scope>NUCLEOTIDE SEQUENCE</scope>
    <source>
        <strain evidence="2">H3</strain>
        <tissue evidence="2">Leaf</tissue>
    </source>
</reference>